<gene>
    <name evidence="1" type="ORF">B296_00033928</name>
</gene>
<sequence>VVFLTLRIKHFTPEALEASLKENLDLLEESRVEAHLKTLHYYQKVSDPGHSRRKLASRWVGPYHVVGGIRDETYTLAAMDGKILPRTWCVSNFKKFYV</sequence>
<dbReference type="EMBL" id="AMZH03026176">
    <property type="protein sequence ID" value="RRT34731.1"/>
    <property type="molecule type" value="Genomic_DNA"/>
</dbReference>
<accession>A0A426X5H1</accession>
<comment type="caution">
    <text evidence="1">The sequence shown here is derived from an EMBL/GenBank/DDBJ whole genome shotgun (WGS) entry which is preliminary data.</text>
</comment>
<feature type="non-terminal residue" evidence="1">
    <location>
        <position position="1"/>
    </location>
</feature>
<proteinExistence type="predicted"/>
<dbReference type="AlphaFoldDB" id="A0A426X5H1"/>
<protein>
    <submittedName>
        <fullName evidence="1">Uncharacterized protein</fullName>
    </submittedName>
</protein>
<organism evidence="1 2">
    <name type="scientific">Ensete ventricosum</name>
    <name type="common">Abyssinian banana</name>
    <name type="synonym">Musa ensete</name>
    <dbReference type="NCBI Taxonomy" id="4639"/>
    <lineage>
        <taxon>Eukaryota</taxon>
        <taxon>Viridiplantae</taxon>
        <taxon>Streptophyta</taxon>
        <taxon>Embryophyta</taxon>
        <taxon>Tracheophyta</taxon>
        <taxon>Spermatophyta</taxon>
        <taxon>Magnoliopsida</taxon>
        <taxon>Liliopsida</taxon>
        <taxon>Zingiberales</taxon>
        <taxon>Musaceae</taxon>
        <taxon>Ensete</taxon>
    </lineage>
</organism>
<evidence type="ECO:0000313" key="2">
    <source>
        <dbReference type="Proteomes" id="UP000287651"/>
    </source>
</evidence>
<dbReference type="Proteomes" id="UP000287651">
    <property type="component" value="Unassembled WGS sequence"/>
</dbReference>
<evidence type="ECO:0000313" key="1">
    <source>
        <dbReference type="EMBL" id="RRT34731.1"/>
    </source>
</evidence>
<name>A0A426X5H1_ENSVE</name>
<reference evidence="1 2" key="1">
    <citation type="journal article" date="2014" name="Agronomy (Basel)">
        <title>A Draft Genome Sequence for Ensete ventricosum, the Drought-Tolerant Tree Against Hunger.</title>
        <authorList>
            <person name="Harrison J."/>
            <person name="Moore K.A."/>
            <person name="Paszkiewicz K."/>
            <person name="Jones T."/>
            <person name="Grant M."/>
            <person name="Ambacheew D."/>
            <person name="Muzemil S."/>
            <person name="Studholme D.J."/>
        </authorList>
    </citation>
    <scope>NUCLEOTIDE SEQUENCE [LARGE SCALE GENOMIC DNA]</scope>
</reference>